<evidence type="ECO:0000313" key="1">
    <source>
        <dbReference type="EMBL" id="RGQ47834.1"/>
    </source>
</evidence>
<comment type="caution">
    <text evidence="1">The sequence shown here is derived from an EMBL/GenBank/DDBJ whole genome shotgun (WGS) entry which is preliminary data.</text>
</comment>
<gene>
    <name evidence="1" type="ORF">DWY92_18300</name>
</gene>
<protein>
    <submittedName>
        <fullName evidence="1">Uncharacterized protein</fullName>
    </submittedName>
</protein>
<reference evidence="1 2" key="1">
    <citation type="submission" date="2018-08" db="EMBL/GenBank/DDBJ databases">
        <title>A genome reference for cultivated species of the human gut microbiota.</title>
        <authorList>
            <person name="Zou Y."/>
            <person name="Xue W."/>
            <person name="Luo G."/>
        </authorList>
    </citation>
    <scope>NUCLEOTIDE SEQUENCE [LARGE SCALE GENOMIC DNA]</scope>
    <source>
        <strain evidence="1 2">AF28-11</strain>
    </source>
</reference>
<accession>A0A412B5E9</accession>
<dbReference type="AlphaFoldDB" id="A0A412B5E9"/>
<dbReference type="Proteomes" id="UP000283680">
    <property type="component" value="Unassembled WGS sequence"/>
</dbReference>
<sequence length="84" mass="9712">MNSSCSTIGFAWFYVADSSVGNGLNNRAQSYGVTHKTLIRKMKQNGAIVTSRQKNAENRIRERGWKEKRKPEEAWHRHFFGRLA</sequence>
<name>A0A412B5E9_BACUN</name>
<organism evidence="1 2">
    <name type="scientific">Bacteroides uniformis</name>
    <dbReference type="NCBI Taxonomy" id="820"/>
    <lineage>
        <taxon>Bacteria</taxon>
        <taxon>Pseudomonadati</taxon>
        <taxon>Bacteroidota</taxon>
        <taxon>Bacteroidia</taxon>
        <taxon>Bacteroidales</taxon>
        <taxon>Bacteroidaceae</taxon>
        <taxon>Bacteroides</taxon>
    </lineage>
</organism>
<evidence type="ECO:0000313" key="2">
    <source>
        <dbReference type="Proteomes" id="UP000283680"/>
    </source>
</evidence>
<proteinExistence type="predicted"/>
<dbReference type="EMBL" id="QRTH01000013">
    <property type="protein sequence ID" value="RGQ47834.1"/>
    <property type="molecule type" value="Genomic_DNA"/>
</dbReference>